<dbReference type="PROSITE" id="PS00061">
    <property type="entry name" value="ADH_SHORT"/>
    <property type="match status" value="1"/>
</dbReference>
<organism evidence="4 5">
    <name type="scientific">Goekera deserti</name>
    <dbReference type="NCBI Taxonomy" id="2497753"/>
    <lineage>
        <taxon>Bacteria</taxon>
        <taxon>Bacillati</taxon>
        <taxon>Actinomycetota</taxon>
        <taxon>Actinomycetes</taxon>
        <taxon>Geodermatophilales</taxon>
        <taxon>Geodermatophilaceae</taxon>
        <taxon>Goekera</taxon>
    </lineage>
</organism>
<comment type="similarity">
    <text evidence="1">Belongs to the short-chain dehydrogenases/reductases (SDR) family.</text>
</comment>
<dbReference type="SUPFAM" id="SSF51735">
    <property type="entry name" value="NAD(P)-binding Rossmann-fold domains"/>
    <property type="match status" value="1"/>
</dbReference>
<dbReference type="PANTHER" id="PTHR44196">
    <property type="entry name" value="DEHYDROGENASE/REDUCTASE SDR FAMILY MEMBER 7B"/>
    <property type="match status" value="1"/>
</dbReference>
<dbReference type="InterPro" id="IPR020904">
    <property type="entry name" value="Sc_DH/Rdtase_CS"/>
</dbReference>
<accession>A0A7K3WFS5</accession>
<dbReference type="Proteomes" id="UP000470470">
    <property type="component" value="Unassembled WGS sequence"/>
</dbReference>
<evidence type="ECO:0000256" key="2">
    <source>
        <dbReference type="ARBA" id="ARBA00023002"/>
    </source>
</evidence>
<evidence type="ECO:0000313" key="4">
    <source>
        <dbReference type="EMBL" id="NEL55216.1"/>
    </source>
</evidence>
<name>A0A7K3WFS5_9ACTN</name>
<dbReference type="InterPro" id="IPR057326">
    <property type="entry name" value="KR_dom"/>
</dbReference>
<dbReference type="CDD" id="cd05233">
    <property type="entry name" value="SDR_c"/>
    <property type="match status" value="1"/>
</dbReference>
<keyword evidence="2" id="KW-0560">Oxidoreductase</keyword>
<dbReference type="SMART" id="SM00822">
    <property type="entry name" value="PKS_KR"/>
    <property type="match status" value="1"/>
</dbReference>
<feature type="domain" description="Ketoreductase" evidence="3">
    <location>
        <begin position="13"/>
        <end position="195"/>
    </location>
</feature>
<proteinExistence type="inferred from homology"/>
<evidence type="ECO:0000256" key="1">
    <source>
        <dbReference type="ARBA" id="ARBA00006484"/>
    </source>
</evidence>
<dbReference type="InterPro" id="IPR036291">
    <property type="entry name" value="NAD(P)-bd_dom_sf"/>
</dbReference>
<gene>
    <name evidence="4" type="ORF">G1H19_14560</name>
</gene>
<reference evidence="4 5" key="1">
    <citation type="submission" date="2020-02" db="EMBL/GenBank/DDBJ databases">
        <title>The whole genome sequence of CPCC 205119.</title>
        <authorList>
            <person name="Jiang Z."/>
        </authorList>
    </citation>
    <scope>NUCLEOTIDE SEQUENCE [LARGE SCALE GENOMIC DNA]</scope>
    <source>
        <strain evidence="4 5">CPCC 205119</strain>
    </source>
</reference>
<dbReference type="Pfam" id="PF00106">
    <property type="entry name" value="adh_short"/>
    <property type="match status" value="1"/>
</dbReference>
<evidence type="ECO:0000259" key="3">
    <source>
        <dbReference type="SMART" id="SM00822"/>
    </source>
</evidence>
<dbReference type="PANTHER" id="PTHR44196:SF2">
    <property type="entry name" value="SHORT-CHAIN DEHYDROGENASE-RELATED"/>
    <property type="match status" value="1"/>
</dbReference>
<dbReference type="GO" id="GO:0016491">
    <property type="term" value="F:oxidoreductase activity"/>
    <property type="evidence" value="ECO:0007669"/>
    <property type="project" value="UniProtKB-KW"/>
</dbReference>
<dbReference type="GO" id="GO:0016020">
    <property type="term" value="C:membrane"/>
    <property type="evidence" value="ECO:0007669"/>
    <property type="project" value="TreeGrafter"/>
</dbReference>
<protein>
    <submittedName>
        <fullName evidence="4">SDR family NAD(P)-dependent oxidoreductase</fullName>
    </submittedName>
</protein>
<dbReference type="AlphaFoldDB" id="A0A7K3WFS5"/>
<dbReference type="PRINTS" id="PR00081">
    <property type="entry name" value="GDHRDH"/>
</dbReference>
<dbReference type="RefSeq" id="WP_152731532.1">
    <property type="nucleotide sequence ID" value="NZ_JAABOZ010000008.1"/>
</dbReference>
<comment type="caution">
    <text evidence="4">The sequence shown here is derived from an EMBL/GenBank/DDBJ whole genome shotgun (WGS) entry which is preliminary data.</text>
</comment>
<dbReference type="Gene3D" id="3.40.50.720">
    <property type="entry name" value="NAD(P)-binding Rossmann-like Domain"/>
    <property type="match status" value="1"/>
</dbReference>
<evidence type="ECO:0000313" key="5">
    <source>
        <dbReference type="Proteomes" id="UP000470470"/>
    </source>
</evidence>
<dbReference type="EMBL" id="JAAGWK010000021">
    <property type="protein sequence ID" value="NEL55216.1"/>
    <property type="molecule type" value="Genomic_DNA"/>
</dbReference>
<sequence>MTEPTANTADNRPLALVTGASSGIGLEIAKQFAQRGYDLVVTAEDDELTTAAHDIPDVGAEIHPVQVDLRTHEGVEQLWAAVVTLGRPVGAAALNAGIGVGGPFVETELADEFSVIDLNVTANVHLAKLLLRDMVARDEGHLLITSSIAATMPGGNQSVYNASKSFLQSFAEALQAELEDSAVQVTTLMPGPVDTEFFERAGMTDTAMGTGPKDTPQAVAEQGVEALFAHRDKVLAASLAVKAQGMANRLLPDRLKAAANREGAAHRS</sequence>
<dbReference type="InterPro" id="IPR002347">
    <property type="entry name" value="SDR_fam"/>
</dbReference>
<keyword evidence="5" id="KW-1185">Reference proteome</keyword>